<comment type="caution">
    <text evidence="2">The sequence shown here is derived from an EMBL/GenBank/DDBJ whole genome shotgun (WGS) entry which is preliminary data.</text>
</comment>
<dbReference type="EMBL" id="BLXT01007574">
    <property type="protein sequence ID" value="GFO40026.1"/>
    <property type="molecule type" value="Genomic_DNA"/>
</dbReference>
<dbReference type="AlphaFoldDB" id="A0AAV4D7K4"/>
<dbReference type="Proteomes" id="UP000735302">
    <property type="component" value="Unassembled WGS sequence"/>
</dbReference>
<gene>
    <name evidence="2" type="ORF">PoB_006653100</name>
</gene>
<accession>A0AAV4D7K4</accession>
<proteinExistence type="predicted"/>
<evidence type="ECO:0000256" key="1">
    <source>
        <dbReference type="SAM" id="MobiDB-lite"/>
    </source>
</evidence>
<organism evidence="2 3">
    <name type="scientific">Plakobranchus ocellatus</name>
    <dbReference type="NCBI Taxonomy" id="259542"/>
    <lineage>
        <taxon>Eukaryota</taxon>
        <taxon>Metazoa</taxon>
        <taxon>Spiralia</taxon>
        <taxon>Lophotrochozoa</taxon>
        <taxon>Mollusca</taxon>
        <taxon>Gastropoda</taxon>
        <taxon>Heterobranchia</taxon>
        <taxon>Euthyneura</taxon>
        <taxon>Panpulmonata</taxon>
        <taxon>Sacoglossa</taxon>
        <taxon>Placobranchoidea</taxon>
        <taxon>Plakobranchidae</taxon>
        <taxon>Plakobranchus</taxon>
    </lineage>
</organism>
<evidence type="ECO:0000313" key="2">
    <source>
        <dbReference type="EMBL" id="GFO40026.1"/>
    </source>
</evidence>
<sequence length="100" mass="11159">MKVKIVMMILRWHGGNDRGGDYNGNEGVLNNYKSGDDDDVVNDRYFDEDDADEMPVHRKVISGSPPGNGASDVTRTRYKRVPADFKAVSISNEPSIMPTR</sequence>
<name>A0AAV4D7K4_9GAST</name>
<protein>
    <submittedName>
        <fullName evidence="2">Uncharacterized protein</fullName>
    </submittedName>
</protein>
<feature type="region of interest" description="Disordered" evidence="1">
    <location>
        <begin position="58"/>
        <end position="78"/>
    </location>
</feature>
<evidence type="ECO:0000313" key="3">
    <source>
        <dbReference type="Proteomes" id="UP000735302"/>
    </source>
</evidence>
<keyword evidence="3" id="KW-1185">Reference proteome</keyword>
<reference evidence="2 3" key="1">
    <citation type="journal article" date="2021" name="Elife">
        <title>Chloroplast acquisition without the gene transfer in kleptoplastic sea slugs, Plakobranchus ocellatus.</title>
        <authorList>
            <person name="Maeda T."/>
            <person name="Takahashi S."/>
            <person name="Yoshida T."/>
            <person name="Shimamura S."/>
            <person name="Takaki Y."/>
            <person name="Nagai Y."/>
            <person name="Toyoda A."/>
            <person name="Suzuki Y."/>
            <person name="Arimoto A."/>
            <person name="Ishii H."/>
            <person name="Satoh N."/>
            <person name="Nishiyama T."/>
            <person name="Hasebe M."/>
            <person name="Maruyama T."/>
            <person name="Minagawa J."/>
            <person name="Obokata J."/>
            <person name="Shigenobu S."/>
        </authorList>
    </citation>
    <scope>NUCLEOTIDE SEQUENCE [LARGE SCALE GENOMIC DNA]</scope>
</reference>